<dbReference type="Pfam" id="PF02469">
    <property type="entry name" value="Fasciclin"/>
    <property type="match status" value="1"/>
</dbReference>
<proteinExistence type="predicted"/>
<organism evidence="3 4">
    <name type="scientific">Allosphingosinicella flava</name>
    <dbReference type="NCBI Taxonomy" id="2771430"/>
    <lineage>
        <taxon>Bacteria</taxon>
        <taxon>Pseudomonadati</taxon>
        <taxon>Pseudomonadota</taxon>
        <taxon>Alphaproteobacteria</taxon>
        <taxon>Sphingomonadales</taxon>
        <taxon>Sphingomonadaceae</taxon>
        <taxon>Allosphingosinicella</taxon>
    </lineage>
</organism>
<accession>A0A7T2LLB3</accession>
<evidence type="ECO:0000313" key="3">
    <source>
        <dbReference type="EMBL" id="QPQ54326.1"/>
    </source>
</evidence>
<evidence type="ECO:0000313" key="4">
    <source>
        <dbReference type="Proteomes" id="UP000594873"/>
    </source>
</evidence>
<keyword evidence="4" id="KW-1185">Reference proteome</keyword>
<dbReference type="PANTHER" id="PTHR10900:SF77">
    <property type="entry name" value="FI19380P1"/>
    <property type="match status" value="1"/>
</dbReference>
<dbReference type="PANTHER" id="PTHR10900">
    <property type="entry name" value="PERIOSTIN-RELATED"/>
    <property type="match status" value="1"/>
</dbReference>
<dbReference type="EMBL" id="CP065592">
    <property type="protein sequence ID" value="QPQ54326.1"/>
    <property type="molecule type" value="Genomic_DNA"/>
</dbReference>
<dbReference type="Proteomes" id="UP000594873">
    <property type="component" value="Chromosome"/>
</dbReference>
<dbReference type="SMART" id="SM00554">
    <property type="entry name" value="FAS1"/>
    <property type="match status" value="1"/>
</dbReference>
<dbReference type="InterPro" id="IPR000782">
    <property type="entry name" value="FAS1_domain"/>
</dbReference>
<dbReference type="InterPro" id="IPR050904">
    <property type="entry name" value="Adhesion/Biosynth-related"/>
</dbReference>
<feature type="chain" id="PRO_5032856957" evidence="1">
    <location>
        <begin position="20"/>
        <end position="193"/>
    </location>
</feature>
<dbReference type="RefSeq" id="WP_200970852.1">
    <property type="nucleotide sequence ID" value="NZ_CP065592.1"/>
</dbReference>
<dbReference type="AlphaFoldDB" id="A0A7T2LLB3"/>
<gene>
    <name evidence="3" type="ORF">IC614_08145</name>
</gene>
<sequence length="193" mass="18740">MTRNAASVMLALLALPLAACGDGAGGGGNDMAAANTAAPATEPGDKSLTAALDGDASTIGDLAKAAGLGTALGGVGPYTIFAPRNAAFDALGKDRVEELKGEGMRAQAASLVTAHIVPGLVTAADLQKAVASGKAEMTTMAGGTLSFARDGDAIVVKTADGRSARLVGGETLASNGAIHPIDGLLVPMDGAGQ</sequence>
<feature type="domain" description="FAS1" evidence="2">
    <location>
        <begin position="43"/>
        <end position="185"/>
    </location>
</feature>
<dbReference type="PROSITE" id="PS50213">
    <property type="entry name" value="FAS1"/>
    <property type="match status" value="1"/>
</dbReference>
<dbReference type="SUPFAM" id="SSF82153">
    <property type="entry name" value="FAS1 domain"/>
    <property type="match status" value="1"/>
</dbReference>
<dbReference type="InterPro" id="IPR036378">
    <property type="entry name" value="FAS1_dom_sf"/>
</dbReference>
<protein>
    <submittedName>
        <fullName evidence="3">Fasciclin domain-containing protein</fullName>
    </submittedName>
</protein>
<evidence type="ECO:0000256" key="1">
    <source>
        <dbReference type="SAM" id="SignalP"/>
    </source>
</evidence>
<reference evidence="3 4" key="1">
    <citation type="submission" date="2020-11" db="EMBL/GenBank/DDBJ databases">
        <title>Genome seq and assembly of Sphingosinicella sp.</title>
        <authorList>
            <person name="Chhetri G."/>
        </authorList>
    </citation>
    <scope>NUCLEOTIDE SEQUENCE [LARGE SCALE GENOMIC DNA]</scope>
    <source>
        <strain evidence="3 4">UDD2</strain>
    </source>
</reference>
<name>A0A7T2LLB3_9SPHN</name>
<feature type="signal peptide" evidence="1">
    <location>
        <begin position="1"/>
        <end position="19"/>
    </location>
</feature>
<dbReference type="KEGG" id="sflv:IC614_08145"/>
<evidence type="ECO:0000259" key="2">
    <source>
        <dbReference type="PROSITE" id="PS50213"/>
    </source>
</evidence>
<keyword evidence="1" id="KW-0732">Signal</keyword>
<dbReference type="Gene3D" id="2.30.180.10">
    <property type="entry name" value="FAS1 domain"/>
    <property type="match status" value="1"/>
</dbReference>